<evidence type="ECO:0000256" key="1">
    <source>
        <dbReference type="SAM" id="Phobius"/>
    </source>
</evidence>
<protein>
    <submittedName>
        <fullName evidence="2">Putative guanine nucleotide binding protein (G-protein), alpha subunit</fullName>
    </submittedName>
</protein>
<evidence type="ECO:0000313" key="3">
    <source>
        <dbReference type="Proteomes" id="UP000447434"/>
    </source>
</evidence>
<comment type="caution">
    <text evidence="2">The sequence shown here is derived from an EMBL/GenBank/DDBJ whole genome shotgun (WGS) entry which is preliminary data.</text>
</comment>
<dbReference type="OrthoDB" id="1297601at2759"/>
<proteinExistence type="predicted"/>
<dbReference type="PANTHER" id="PTHR36486">
    <property type="entry name" value="OS01G0977800 PROTEIN"/>
    <property type="match status" value="1"/>
</dbReference>
<name>A0A6A4R3Z2_LUPAL</name>
<organism evidence="2 3">
    <name type="scientific">Lupinus albus</name>
    <name type="common">White lupine</name>
    <name type="synonym">Lupinus termis</name>
    <dbReference type="NCBI Taxonomy" id="3870"/>
    <lineage>
        <taxon>Eukaryota</taxon>
        <taxon>Viridiplantae</taxon>
        <taxon>Streptophyta</taxon>
        <taxon>Embryophyta</taxon>
        <taxon>Tracheophyta</taxon>
        <taxon>Spermatophyta</taxon>
        <taxon>Magnoliopsida</taxon>
        <taxon>eudicotyledons</taxon>
        <taxon>Gunneridae</taxon>
        <taxon>Pentapetalae</taxon>
        <taxon>rosids</taxon>
        <taxon>fabids</taxon>
        <taxon>Fabales</taxon>
        <taxon>Fabaceae</taxon>
        <taxon>Papilionoideae</taxon>
        <taxon>50 kb inversion clade</taxon>
        <taxon>genistoids sensu lato</taxon>
        <taxon>core genistoids</taxon>
        <taxon>Genisteae</taxon>
        <taxon>Lupinus</taxon>
    </lineage>
</organism>
<dbReference type="AlphaFoldDB" id="A0A6A4R3Z2"/>
<feature type="transmembrane region" description="Helical" evidence="1">
    <location>
        <begin position="43"/>
        <end position="66"/>
    </location>
</feature>
<evidence type="ECO:0000313" key="2">
    <source>
        <dbReference type="EMBL" id="KAE9620423.1"/>
    </source>
</evidence>
<gene>
    <name evidence="2" type="ORF">Lalb_Chr01g0002951</name>
</gene>
<keyword evidence="3" id="KW-1185">Reference proteome</keyword>
<keyword evidence="1" id="KW-1133">Transmembrane helix</keyword>
<dbReference type="InterPro" id="IPR053057">
    <property type="entry name" value="XLG_GTP-binding"/>
</dbReference>
<reference evidence="3" key="1">
    <citation type="journal article" date="2020" name="Nat. Commun.">
        <title>Genome sequence of the cluster root forming white lupin.</title>
        <authorList>
            <person name="Hufnagel B."/>
            <person name="Marques A."/>
            <person name="Soriano A."/>
            <person name="Marques L."/>
            <person name="Divol F."/>
            <person name="Doumas P."/>
            <person name="Sallet E."/>
            <person name="Mancinotti D."/>
            <person name="Carrere S."/>
            <person name="Marande W."/>
            <person name="Arribat S."/>
            <person name="Keller J."/>
            <person name="Huneau C."/>
            <person name="Blein T."/>
            <person name="Aime D."/>
            <person name="Laguerre M."/>
            <person name="Taylor J."/>
            <person name="Schubert V."/>
            <person name="Nelson M."/>
            <person name="Geu-Flores F."/>
            <person name="Crespi M."/>
            <person name="Gallardo-Guerrero K."/>
            <person name="Delaux P.-M."/>
            <person name="Salse J."/>
            <person name="Berges H."/>
            <person name="Guyot R."/>
            <person name="Gouzy J."/>
            <person name="Peret B."/>
        </authorList>
    </citation>
    <scope>NUCLEOTIDE SEQUENCE [LARGE SCALE GENOMIC DNA]</scope>
    <source>
        <strain evidence="3">cv. Amiga</strain>
    </source>
</reference>
<dbReference type="Proteomes" id="UP000447434">
    <property type="component" value="Chromosome 1"/>
</dbReference>
<sequence length="72" mass="8326">MGSMPQGRKCVTCIGYRIDENKRKSLGPWQIFKDSQKAFSFPLIYVLLINQFVGSISLNIYLNIFFMDKVES</sequence>
<keyword evidence="1" id="KW-0472">Membrane</keyword>
<dbReference type="PANTHER" id="PTHR36486:SF4">
    <property type="entry name" value="PH DOMAIN-CONTAINING PROTEIN"/>
    <property type="match status" value="1"/>
</dbReference>
<keyword evidence="1" id="KW-0812">Transmembrane</keyword>
<dbReference type="EMBL" id="WOCE01000001">
    <property type="protein sequence ID" value="KAE9620423.1"/>
    <property type="molecule type" value="Genomic_DNA"/>
</dbReference>
<accession>A0A6A4R3Z2</accession>